<dbReference type="GeneID" id="90644048"/>
<dbReference type="RefSeq" id="XP_065458582.1">
    <property type="nucleotide sequence ID" value="XM_065602510.1"/>
</dbReference>
<protein>
    <submittedName>
        <fullName evidence="2">Uncharacterized protein</fullName>
    </submittedName>
</protein>
<feature type="chain" id="PRO_5046331062" evidence="1">
    <location>
        <begin position="22"/>
        <end position="128"/>
    </location>
</feature>
<dbReference type="Pfam" id="PF17056">
    <property type="entry name" value="KRE1"/>
    <property type="match status" value="1"/>
</dbReference>
<evidence type="ECO:0000313" key="3">
    <source>
        <dbReference type="Proteomes" id="UP001302367"/>
    </source>
</evidence>
<sequence length="128" mass="13635">MRTSQFSSCLSIFALAALSRAEDPNTNDFEPRAIIQQPAAEPAISQAPSITTIWMETTIGTSPTYVPVVFTQTFASVPDQWPAPKSGAIGYGTLHKEDKRAEAEATPAPTATRQAVVDVVELKDAGGE</sequence>
<organism evidence="2 3">
    <name type="scientific">Cercospora beticola</name>
    <name type="common">Sugarbeet leaf spot fungus</name>
    <dbReference type="NCBI Taxonomy" id="122368"/>
    <lineage>
        <taxon>Eukaryota</taxon>
        <taxon>Fungi</taxon>
        <taxon>Dikarya</taxon>
        <taxon>Ascomycota</taxon>
        <taxon>Pezizomycotina</taxon>
        <taxon>Dothideomycetes</taxon>
        <taxon>Dothideomycetidae</taxon>
        <taxon>Mycosphaerellales</taxon>
        <taxon>Mycosphaerellaceae</taxon>
        <taxon>Cercospora</taxon>
    </lineage>
</organism>
<dbReference type="EMBL" id="CP134186">
    <property type="protein sequence ID" value="WPA99427.1"/>
    <property type="molecule type" value="Genomic_DNA"/>
</dbReference>
<evidence type="ECO:0000313" key="2">
    <source>
        <dbReference type="EMBL" id="WPA99427.1"/>
    </source>
</evidence>
<feature type="signal peptide" evidence="1">
    <location>
        <begin position="1"/>
        <end position="21"/>
    </location>
</feature>
<name>A0ABZ0NIU2_CERBT</name>
<keyword evidence="1" id="KW-0732">Signal</keyword>
<gene>
    <name evidence="2" type="ORF">RHO25_004044</name>
</gene>
<reference evidence="2 3" key="1">
    <citation type="submission" date="2023-09" db="EMBL/GenBank/DDBJ databases">
        <title>Complete-Gapless Cercospora beticola genome.</title>
        <authorList>
            <person name="Wyatt N.A."/>
            <person name="Spanner R.E."/>
            <person name="Bolton M.D."/>
        </authorList>
    </citation>
    <scope>NUCLEOTIDE SEQUENCE [LARGE SCALE GENOMIC DNA]</scope>
    <source>
        <strain evidence="2">Cb09-40</strain>
    </source>
</reference>
<dbReference type="InterPro" id="IPR031452">
    <property type="entry name" value="Kre1"/>
</dbReference>
<accession>A0ABZ0NIU2</accession>
<dbReference type="Proteomes" id="UP001302367">
    <property type="component" value="Chromosome 3"/>
</dbReference>
<evidence type="ECO:0000256" key="1">
    <source>
        <dbReference type="SAM" id="SignalP"/>
    </source>
</evidence>
<proteinExistence type="predicted"/>
<keyword evidence="3" id="KW-1185">Reference proteome</keyword>